<feature type="signal peptide" evidence="1">
    <location>
        <begin position="1"/>
        <end position="25"/>
    </location>
</feature>
<evidence type="ECO:0000256" key="1">
    <source>
        <dbReference type="SAM" id="SignalP"/>
    </source>
</evidence>
<dbReference type="PANTHER" id="PTHR11102">
    <property type="entry name" value="SEL-1-LIKE PROTEIN"/>
    <property type="match status" value="1"/>
</dbReference>
<dbReference type="InterPro" id="IPR006597">
    <property type="entry name" value="Sel1-like"/>
</dbReference>
<organism evidence="2 3">
    <name type="scientific">Octadecabacter dasysiphoniae</name>
    <dbReference type="NCBI Taxonomy" id="2909341"/>
    <lineage>
        <taxon>Bacteria</taxon>
        <taxon>Pseudomonadati</taxon>
        <taxon>Pseudomonadota</taxon>
        <taxon>Alphaproteobacteria</taxon>
        <taxon>Rhodobacterales</taxon>
        <taxon>Roseobacteraceae</taxon>
        <taxon>Octadecabacter</taxon>
    </lineage>
</organism>
<feature type="chain" id="PRO_5046152003" evidence="1">
    <location>
        <begin position="26"/>
        <end position="270"/>
    </location>
</feature>
<accession>A0ABS9D2W6</accession>
<dbReference type="InterPro" id="IPR050767">
    <property type="entry name" value="Sel1_AlgK"/>
</dbReference>
<protein>
    <submittedName>
        <fullName evidence="2">Sel1 repeat family protein</fullName>
    </submittedName>
</protein>
<dbReference type="PANTHER" id="PTHR11102:SF160">
    <property type="entry name" value="ERAD-ASSOCIATED E3 UBIQUITIN-PROTEIN LIGASE COMPONENT HRD3"/>
    <property type="match status" value="1"/>
</dbReference>
<comment type="caution">
    <text evidence="2">The sequence shown here is derived from an EMBL/GenBank/DDBJ whole genome shotgun (WGS) entry which is preliminary data.</text>
</comment>
<keyword evidence="3" id="KW-1185">Reference proteome</keyword>
<gene>
    <name evidence="2" type="ORF">L0664_18035</name>
</gene>
<dbReference type="Proteomes" id="UP001200557">
    <property type="component" value="Unassembled WGS sequence"/>
</dbReference>
<dbReference type="EMBL" id="JAKGAQ010000007">
    <property type="protein sequence ID" value="MCF2872969.1"/>
    <property type="molecule type" value="Genomic_DNA"/>
</dbReference>
<dbReference type="InterPro" id="IPR011990">
    <property type="entry name" value="TPR-like_helical_dom_sf"/>
</dbReference>
<evidence type="ECO:0000313" key="2">
    <source>
        <dbReference type="EMBL" id="MCF2872969.1"/>
    </source>
</evidence>
<keyword evidence="1" id="KW-0732">Signal</keyword>
<reference evidence="2 3" key="1">
    <citation type="submission" date="2022-01" db="EMBL/GenBank/DDBJ databases">
        <title>Octadecabacter sp. nov., isolated from a marine alga.</title>
        <authorList>
            <person name="Jin M.S."/>
            <person name="Kim H.M."/>
            <person name="Han D.M."/>
            <person name="Jung J.J."/>
            <person name="Jeon C.O."/>
        </authorList>
    </citation>
    <scope>NUCLEOTIDE SEQUENCE [LARGE SCALE GENOMIC DNA]</scope>
    <source>
        <strain evidence="2 3">G9-8</strain>
    </source>
</reference>
<evidence type="ECO:0000313" key="3">
    <source>
        <dbReference type="Proteomes" id="UP001200557"/>
    </source>
</evidence>
<dbReference type="Pfam" id="PF08238">
    <property type="entry name" value="Sel1"/>
    <property type="match status" value="3"/>
</dbReference>
<dbReference type="Gene3D" id="1.25.40.10">
    <property type="entry name" value="Tetratricopeptide repeat domain"/>
    <property type="match status" value="1"/>
</dbReference>
<dbReference type="SUPFAM" id="SSF81901">
    <property type="entry name" value="HCP-like"/>
    <property type="match status" value="1"/>
</dbReference>
<dbReference type="SMART" id="SM00671">
    <property type="entry name" value="SEL1"/>
    <property type="match status" value="4"/>
</dbReference>
<name>A0ABS9D2W6_9RHOB</name>
<proteinExistence type="predicted"/>
<sequence>MMRTTLLPTLATLLSTALFAMPVLADVSEGVALLEDGDVAAAASSFAQAYEDGDAEGAFYLARLFELGLGTEPDPQRAANLYAAAAELGSQRGQLRLGLMYHEGRVLLRDYVEGTRLICEAADAGLAEAQLNCGLSYQAGRGVDAAPARAREYWELSAAQGNIAALNVLGQSALSDGDVDIAQTRFETAAEAGNPVAMLSLAEILDAQEAPDLIGAYAWSSLAVVRGLNEAAAFRDGLEARMTSADVLAGQAQARAWTESKLADIADEDQ</sequence>